<dbReference type="Pfam" id="PF13360">
    <property type="entry name" value="PQQ_2"/>
    <property type="match status" value="2"/>
</dbReference>
<feature type="signal peptide" evidence="4">
    <location>
        <begin position="1"/>
        <end position="17"/>
    </location>
</feature>
<dbReference type="SMART" id="SM00564">
    <property type="entry name" value="PQQ"/>
    <property type="match status" value="6"/>
</dbReference>
<evidence type="ECO:0000259" key="5">
    <source>
        <dbReference type="Pfam" id="PF13360"/>
    </source>
</evidence>
<evidence type="ECO:0000256" key="2">
    <source>
        <dbReference type="ARBA" id="ARBA00008156"/>
    </source>
</evidence>
<name>A0AAN6WKW2_9PEZI</name>
<feature type="chain" id="PRO_5042846921" evidence="4">
    <location>
        <begin position="18"/>
        <end position="513"/>
    </location>
</feature>
<dbReference type="InterPro" id="IPR015943">
    <property type="entry name" value="WD40/YVTN_repeat-like_dom_sf"/>
</dbReference>
<feature type="domain" description="Pyrrolo-quinoline quinone repeat" evidence="5">
    <location>
        <begin position="322"/>
        <end position="437"/>
    </location>
</feature>
<accession>A0AAN6WKW2</accession>
<protein>
    <submittedName>
        <fullName evidence="6">Polyvinylalcohol dehydrogenase</fullName>
    </submittedName>
</protein>
<evidence type="ECO:0000256" key="4">
    <source>
        <dbReference type="SAM" id="SignalP"/>
    </source>
</evidence>
<comment type="caution">
    <text evidence="6">The sequence shown here is derived from an EMBL/GenBank/DDBJ whole genome shotgun (WGS) entry which is preliminary data.</text>
</comment>
<evidence type="ECO:0000256" key="1">
    <source>
        <dbReference type="ARBA" id="ARBA00001931"/>
    </source>
</evidence>
<dbReference type="GO" id="GO:0016491">
    <property type="term" value="F:oxidoreductase activity"/>
    <property type="evidence" value="ECO:0007669"/>
    <property type="project" value="UniProtKB-KW"/>
</dbReference>
<evidence type="ECO:0000256" key="3">
    <source>
        <dbReference type="ARBA" id="ARBA00023002"/>
    </source>
</evidence>
<dbReference type="Gene3D" id="2.130.10.10">
    <property type="entry name" value="YVTN repeat-like/Quinoprotein amine dehydrogenase"/>
    <property type="match status" value="1"/>
</dbReference>
<dbReference type="EMBL" id="MU864522">
    <property type="protein sequence ID" value="KAK4183810.1"/>
    <property type="molecule type" value="Genomic_DNA"/>
</dbReference>
<gene>
    <name evidence="6" type="ORF">QBC35DRAFT_542119</name>
</gene>
<comment type="similarity">
    <text evidence="2">Belongs to the bacterial PQQ dehydrogenase family.</text>
</comment>
<dbReference type="AlphaFoldDB" id="A0AAN6WKW2"/>
<sequence length="513" mass="55910">MHLTSIILLNILGLVIAKDTDWHGWGGNTHNNRWATQTSITPSNIKTLTRKCPGLTYPFGISATPTVVDKTVYFPTWNGSLVSLDYTTWKIHWSLNVTQLIIDYGPPEHPHNFLTYPVSRTSVQVSDNVLFFGTQRHSLLFAANRFTGKILSHLRLNTHPLAVITVSPTFHKNTLFLGTSSIEEPVPIVIAGYKCCNYTGNAAAVSWSPSSQKLSLKWSLDTVPPASTGWSGAGVWGSQPAVDSARNQVFFATGNGVNQEAVIAVDIPTGRINWVKRLAKMDAWNGACFTDPIDITNCPSEPPGRDHDFGMAPTFVPAKVSGLKEDVVVVGHKNTIVYALSAKDGRLIYARNISPDGRGGGLSWVVAVDEKRVYYTLPYSVQGPLNVSTTVFWAADLKTGKSVWRVPAGEEGSQAYGITPPSVAGELVFFPKVGNILRGITSYLDTKGALVVVDRKSGRKMKEVELDANFHGGIAVSGRHLFFRTGYRMGVLYTGNGSLWILEAGKLEPHGGW</sequence>
<dbReference type="InterPro" id="IPR002372">
    <property type="entry name" value="PQQ_rpt_dom"/>
</dbReference>
<dbReference type="PANTHER" id="PTHR32303:SF10">
    <property type="entry name" value="OUTER MEMBRANE PROTEIN ASSEMBLY FACTOR BAMB"/>
    <property type="match status" value="1"/>
</dbReference>
<proteinExistence type="inferred from homology"/>
<keyword evidence="4" id="KW-0732">Signal</keyword>
<keyword evidence="7" id="KW-1185">Reference proteome</keyword>
<reference evidence="6" key="1">
    <citation type="journal article" date="2023" name="Mol. Phylogenet. Evol.">
        <title>Genome-scale phylogeny and comparative genomics of the fungal order Sordariales.</title>
        <authorList>
            <person name="Hensen N."/>
            <person name="Bonometti L."/>
            <person name="Westerberg I."/>
            <person name="Brannstrom I.O."/>
            <person name="Guillou S."/>
            <person name="Cros-Aarteil S."/>
            <person name="Calhoun S."/>
            <person name="Haridas S."/>
            <person name="Kuo A."/>
            <person name="Mondo S."/>
            <person name="Pangilinan J."/>
            <person name="Riley R."/>
            <person name="LaButti K."/>
            <person name="Andreopoulos B."/>
            <person name="Lipzen A."/>
            <person name="Chen C."/>
            <person name="Yan M."/>
            <person name="Daum C."/>
            <person name="Ng V."/>
            <person name="Clum A."/>
            <person name="Steindorff A."/>
            <person name="Ohm R.A."/>
            <person name="Martin F."/>
            <person name="Silar P."/>
            <person name="Natvig D.O."/>
            <person name="Lalanne C."/>
            <person name="Gautier V."/>
            <person name="Ament-Velasquez S.L."/>
            <person name="Kruys A."/>
            <person name="Hutchinson M.I."/>
            <person name="Powell A.J."/>
            <person name="Barry K."/>
            <person name="Miller A.N."/>
            <person name="Grigoriev I.V."/>
            <person name="Debuchy R."/>
            <person name="Gladieux P."/>
            <person name="Hiltunen Thoren M."/>
            <person name="Johannesson H."/>
        </authorList>
    </citation>
    <scope>NUCLEOTIDE SEQUENCE</scope>
    <source>
        <strain evidence="6">PSN309</strain>
    </source>
</reference>
<dbReference type="InterPro" id="IPR011047">
    <property type="entry name" value="Quinoprotein_ADH-like_sf"/>
</dbReference>
<keyword evidence="3" id="KW-0560">Oxidoreductase</keyword>
<evidence type="ECO:0000313" key="7">
    <source>
        <dbReference type="Proteomes" id="UP001302126"/>
    </source>
</evidence>
<reference evidence="6" key="2">
    <citation type="submission" date="2023-05" db="EMBL/GenBank/DDBJ databases">
        <authorList>
            <consortium name="Lawrence Berkeley National Laboratory"/>
            <person name="Steindorff A."/>
            <person name="Hensen N."/>
            <person name="Bonometti L."/>
            <person name="Westerberg I."/>
            <person name="Brannstrom I.O."/>
            <person name="Guillou S."/>
            <person name="Cros-Aarteil S."/>
            <person name="Calhoun S."/>
            <person name="Haridas S."/>
            <person name="Kuo A."/>
            <person name="Mondo S."/>
            <person name="Pangilinan J."/>
            <person name="Riley R."/>
            <person name="Labutti K."/>
            <person name="Andreopoulos B."/>
            <person name="Lipzen A."/>
            <person name="Chen C."/>
            <person name="Yanf M."/>
            <person name="Daum C."/>
            <person name="Ng V."/>
            <person name="Clum A."/>
            <person name="Ohm R."/>
            <person name="Martin F."/>
            <person name="Silar P."/>
            <person name="Natvig D."/>
            <person name="Lalanne C."/>
            <person name="Gautier V."/>
            <person name="Ament-Velasquez S.L."/>
            <person name="Kruys A."/>
            <person name="Hutchinson M.I."/>
            <person name="Powell A.J."/>
            <person name="Barry K."/>
            <person name="Miller A.N."/>
            <person name="Grigoriev I.V."/>
            <person name="Debuchy R."/>
            <person name="Gladieux P."/>
            <person name="Thoren M.H."/>
            <person name="Johannesson H."/>
        </authorList>
    </citation>
    <scope>NUCLEOTIDE SEQUENCE</scope>
    <source>
        <strain evidence="6">PSN309</strain>
    </source>
</reference>
<dbReference type="Proteomes" id="UP001302126">
    <property type="component" value="Unassembled WGS sequence"/>
</dbReference>
<dbReference type="SUPFAM" id="SSF50998">
    <property type="entry name" value="Quinoprotein alcohol dehydrogenase-like"/>
    <property type="match status" value="1"/>
</dbReference>
<evidence type="ECO:0000313" key="6">
    <source>
        <dbReference type="EMBL" id="KAK4183810.1"/>
    </source>
</evidence>
<dbReference type="InterPro" id="IPR018391">
    <property type="entry name" value="PQQ_b-propeller_rpt"/>
</dbReference>
<organism evidence="6 7">
    <name type="scientific">Podospora australis</name>
    <dbReference type="NCBI Taxonomy" id="1536484"/>
    <lineage>
        <taxon>Eukaryota</taxon>
        <taxon>Fungi</taxon>
        <taxon>Dikarya</taxon>
        <taxon>Ascomycota</taxon>
        <taxon>Pezizomycotina</taxon>
        <taxon>Sordariomycetes</taxon>
        <taxon>Sordariomycetidae</taxon>
        <taxon>Sordariales</taxon>
        <taxon>Podosporaceae</taxon>
        <taxon>Podospora</taxon>
    </lineage>
</organism>
<comment type="cofactor">
    <cofactor evidence="1">
        <name>pyrroloquinoline quinone</name>
        <dbReference type="ChEBI" id="CHEBI:58442"/>
    </cofactor>
</comment>
<dbReference type="Gene3D" id="2.140.10.10">
    <property type="entry name" value="Quinoprotein alcohol dehydrogenase-like superfamily"/>
    <property type="match status" value="1"/>
</dbReference>
<feature type="domain" description="Pyrrolo-quinoline quinone repeat" evidence="5">
    <location>
        <begin position="60"/>
        <end position="277"/>
    </location>
</feature>
<dbReference type="PANTHER" id="PTHR32303">
    <property type="entry name" value="QUINOPROTEIN ALCOHOL DEHYDROGENASE (CYTOCHROME C)"/>
    <property type="match status" value="1"/>
</dbReference>